<evidence type="ECO:0000313" key="2">
    <source>
        <dbReference type="EMBL" id="MFC7315881.1"/>
    </source>
</evidence>
<dbReference type="GeneID" id="79314859"/>
<organism evidence="2 3">
    <name type="scientific">Halomarina halobia</name>
    <dbReference type="NCBI Taxonomy" id="3033386"/>
    <lineage>
        <taxon>Archaea</taxon>
        <taxon>Methanobacteriati</taxon>
        <taxon>Methanobacteriota</taxon>
        <taxon>Stenosarchaea group</taxon>
        <taxon>Halobacteria</taxon>
        <taxon>Halobacteriales</taxon>
        <taxon>Natronomonadaceae</taxon>
        <taxon>Halomarina</taxon>
    </lineage>
</organism>
<gene>
    <name evidence="2" type="ORF">ACFQPE_03605</name>
</gene>
<feature type="region of interest" description="Disordered" evidence="1">
    <location>
        <begin position="28"/>
        <end position="62"/>
    </location>
</feature>
<comment type="caution">
    <text evidence="2">The sequence shown here is derived from an EMBL/GenBank/DDBJ whole genome shotgun (WGS) entry which is preliminary data.</text>
</comment>
<dbReference type="RefSeq" id="WP_276305282.1">
    <property type="nucleotide sequence ID" value="NZ_CP119992.1"/>
</dbReference>
<sequence length="130" mass="14400">MRNVSCHKCGATMEGAELLSHIKACSGTETDVPTESTSGLQSRLRTKRRSRTATATREEGHDLHGEIRRLKLRIAALERERSVHRLADRPIHAAHTHLQACDMCGTVTHAFDPDGVHDCPECKRGILRAV</sequence>
<accession>A0ABD6A6V5</accession>
<proteinExistence type="predicted"/>
<feature type="compositionally biased region" description="Polar residues" evidence="1">
    <location>
        <begin position="28"/>
        <end position="41"/>
    </location>
</feature>
<evidence type="ECO:0000313" key="3">
    <source>
        <dbReference type="Proteomes" id="UP001596547"/>
    </source>
</evidence>
<keyword evidence="3" id="KW-1185">Reference proteome</keyword>
<dbReference type="EMBL" id="JBHTBF010000001">
    <property type="protein sequence ID" value="MFC7315881.1"/>
    <property type="molecule type" value="Genomic_DNA"/>
</dbReference>
<name>A0ABD6A6V5_9EURY</name>
<dbReference type="Proteomes" id="UP001596547">
    <property type="component" value="Unassembled WGS sequence"/>
</dbReference>
<dbReference type="AlphaFoldDB" id="A0ABD6A6V5"/>
<protein>
    <submittedName>
        <fullName evidence="2">Uncharacterized protein</fullName>
    </submittedName>
</protein>
<reference evidence="2 3" key="1">
    <citation type="journal article" date="2019" name="Int. J. Syst. Evol. Microbiol.">
        <title>The Global Catalogue of Microorganisms (GCM) 10K type strain sequencing project: providing services to taxonomists for standard genome sequencing and annotation.</title>
        <authorList>
            <consortium name="The Broad Institute Genomics Platform"/>
            <consortium name="The Broad Institute Genome Sequencing Center for Infectious Disease"/>
            <person name="Wu L."/>
            <person name="Ma J."/>
        </authorList>
    </citation>
    <scope>NUCLEOTIDE SEQUENCE [LARGE SCALE GENOMIC DNA]</scope>
    <source>
        <strain evidence="2 3">PSR21</strain>
    </source>
</reference>
<evidence type="ECO:0000256" key="1">
    <source>
        <dbReference type="SAM" id="MobiDB-lite"/>
    </source>
</evidence>